<dbReference type="EMBL" id="CP000789">
    <property type="protein sequence ID" value="ABU71667.1"/>
    <property type="molecule type" value="Genomic_DNA"/>
</dbReference>
<evidence type="ECO:0000256" key="6">
    <source>
        <dbReference type="ARBA" id="ARBA00022801"/>
    </source>
</evidence>
<name>A7MZF5_VIBC1</name>
<dbReference type="InterPro" id="IPR010275">
    <property type="entry name" value="MepK"/>
</dbReference>
<dbReference type="SUPFAM" id="SSF55166">
    <property type="entry name" value="Hedgehog/DD-peptidase"/>
    <property type="match status" value="1"/>
</dbReference>
<comment type="cofactor">
    <cofactor evidence="1">
        <name>Zn(2+)</name>
        <dbReference type="ChEBI" id="CHEBI:29105"/>
    </cofactor>
</comment>
<dbReference type="CDD" id="cd14844">
    <property type="entry name" value="Zn-DD-carboxypeptidase_like"/>
    <property type="match status" value="1"/>
</dbReference>
<evidence type="ECO:0000256" key="10">
    <source>
        <dbReference type="ARBA" id="ARBA00093448"/>
    </source>
</evidence>
<gene>
    <name evidence="12" type="ordered locus">VIBHAR_02709</name>
</gene>
<keyword evidence="6" id="KW-0378">Hydrolase</keyword>
<evidence type="ECO:0000256" key="11">
    <source>
        <dbReference type="ARBA" id="ARBA00093666"/>
    </source>
</evidence>
<sequence>MSAARTVLEQYFLMVSRNFSRRDFLKITAGGVVVASTMPSVSWASLPDEPRVLAMNNLNTGELLESCYFNGSSYVDEELKRLDKFCRDHRRNEVHPMDRRLFDQISQIQKLIGTEAEVIVISGYRSPVTNASLRNSSSGVAKKSMHMEGKAIDFRLDGVKLSTVREAALSLKAGGVGYYPRSNFVHIDSGAVRSW</sequence>
<dbReference type="PANTHER" id="PTHR37425:SF1">
    <property type="entry name" value="OUTER MEMBRANE PROTEIN"/>
    <property type="match status" value="1"/>
</dbReference>
<evidence type="ECO:0000313" key="12">
    <source>
        <dbReference type="EMBL" id="ABU71667.1"/>
    </source>
</evidence>
<keyword evidence="7" id="KW-0862">Zinc</keyword>
<evidence type="ECO:0000256" key="9">
    <source>
        <dbReference type="ARBA" id="ARBA00023316"/>
    </source>
</evidence>
<evidence type="ECO:0000256" key="3">
    <source>
        <dbReference type="ARBA" id="ARBA00022670"/>
    </source>
</evidence>
<dbReference type="GO" id="GO:0046872">
    <property type="term" value="F:metal ion binding"/>
    <property type="evidence" value="ECO:0007669"/>
    <property type="project" value="UniProtKB-KW"/>
</dbReference>
<dbReference type="PROSITE" id="PS51318">
    <property type="entry name" value="TAT"/>
    <property type="match status" value="1"/>
</dbReference>
<dbReference type="AlphaFoldDB" id="A7MZF5"/>
<dbReference type="GO" id="GO:0006508">
    <property type="term" value="P:proteolysis"/>
    <property type="evidence" value="ECO:0007669"/>
    <property type="project" value="UniProtKB-KW"/>
</dbReference>
<evidence type="ECO:0000256" key="2">
    <source>
        <dbReference type="ARBA" id="ARBA00004776"/>
    </source>
</evidence>
<dbReference type="Proteomes" id="UP000008152">
    <property type="component" value="Chromosome I"/>
</dbReference>
<keyword evidence="4" id="KW-0479">Metal-binding</keyword>
<dbReference type="GO" id="GO:0071555">
    <property type="term" value="P:cell wall organization"/>
    <property type="evidence" value="ECO:0007669"/>
    <property type="project" value="UniProtKB-KW"/>
</dbReference>
<dbReference type="InterPro" id="IPR019546">
    <property type="entry name" value="TAT_signal_bac_arc"/>
</dbReference>
<comment type="similarity">
    <text evidence="10">Belongs to the peptidase M15 family.</text>
</comment>
<reference evidence="12 13" key="1">
    <citation type="submission" date="2007-08" db="EMBL/GenBank/DDBJ databases">
        <authorList>
            <consortium name="The Vibrio harveyi Genome Sequencing Project"/>
            <person name="Bassler B."/>
            <person name="Clifton S.W."/>
            <person name="Fulton L."/>
            <person name="Delehaunty K."/>
            <person name="Fronick C."/>
            <person name="Harrison M."/>
            <person name="Markivic C."/>
            <person name="Fulton R."/>
            <person name="Tin-Wollam A.-M."/>
            <person name="Shah N."/>
            <person name="Pepin K."/>
            <person name="Nash W."/>
            <person name="Thiruvilangam P."/>
            <person name="Bhonagiri V."/>
            <person name="Waters C."/>
            <person name="Tu K.C."/>
            <person name="Irgon J."/>
            <person name="Wilson R.K."/>
        </authorList>
    </citation>
    <scope>NUCLEOTIDE SEQUENCE [LARGE SCALE GENOMIC DNA]</scope>
    <source>
        <strain evidence="13">ATCC BAA-1116 / BB120</strain>
    </source>
</reference>
<evidence type="ECO:0000313" key="13">
    <source>
        <dbReference type="Proteomes" id="UP000008152"/>
    </source>
</evidence>
<dbReference type="PATRIC" id="fig|338187.25.peg.3460"/>
<dbReference type="PANTHER" id="PTHR37425">
    <property type="match status" value="1"/>
</dbReference>
<dbReference type="KEGG" id="vha:VIBHAR_02709"/>
<evidence type="ECO:0000256" key="4">
    <source>
        <dbReference type="ARBA" id="ARBA00022723"/>
    </source>
</evidence>
<dbReference type="InterPro" id="IPR006311">
    <property type="entry name" value="TAT_signal"/>
</dbReference>
<evidence type="ECO:0000256" key="7">
    <source>
        <dbReference type="ARBA" id="ARBA00022833"/>
    </source>
</evidence>
<dbReference type="Pfam" id="PF05951">
    <property type="entry name" value="Peptidase_M15_2"/>
    <property type="match status" value="1"/>
</dbReference>
<keyword evidence="3" id="KW-0645">Protease</keyword>
<dbReference type="Gene3D" id="3.30.1380.10">
    <property type="match status" value="1"/>
</dbReference>
<accession>A7MZF5</accession>
<dbReference type="NCBIfam" id="TIGR01409">
    <property type="entry name" value="TAT_signal_seq"/>
    <property type="match status" value="1"/>
</dbReference>
<keyword evidence="5" id="KW-0732">Signal</keyword>
<evidence type="ECO:0000256" key="1">
    <source>
        <dbReference type="ARBA" id="ARBA00001947"/>
    </source>
</evidence>
<proteinExistence type="inferred from homology"/>
<evidence type="ECO:0000256" key="8">
    <source>
        <dbReference type="ARBA" id="ARBA00023049"/>
    </source>
</evidence>
<comment type="pathway">
    <text evidence="2">Cell wall biogenesis; cell wall polysaccharide biosynthesis.</text>
</comment>
<keyword evidence="8" id="KW-0482">Metalloprotease</keyword>
<evidence type="ECO:0000256" key="5">
    <source>
        <dbReference type="ARBA" id="ARBA00022729"/>
    </source>
</evidence>
<dbReference type="GO" id="GO:0008237">
    <property type="term" value="F:metallopeptidase activity"/>
    <property type="evidence" value="ECO:0007669"/>
    <property type="project" value="UniProtKB-KW"/>
</dbReference>
<protein>
    <recommendedName>
        <fullName evidence="11">Murein endopeptidase K</fullName>
    </recommendedName>
</protein>
<dbReference type="InterPro" id="IPR009045">
    <property type="entry name" value="Zn_M74/Hedgehog-like"/>
</dbReference>
<organism evidence="12 13">
    <name type="scientific">Vibrio campbellii (strain ATCC BAA-1116)</name>
    <dbReference type="NCBI Taxonomy" id="2902295"/>
    <lineage>
        <taxon>Bacteria</taxon>
        <taxon>Pseudomonadati</taxon>
        <taxon>Pseudomonadota</taxon>
        <taxon>Gammaproteobacteria</taxon>
        <taxon>Vibrionales</taxon>
        <taxon>Vibrionaceae</taxon>
        <taxon>Vibrio</taxon>
    </lineage>
</organism>
<keyword evidence="9" id="KW-0961">Cell wall biogenesis/degradation</keyword>